<feature type="transmembrane region" description="Helical" evidence="1">
    <location>
        <begin position="86"/>
        <end position="106"/>
    </location>
</feature>
<dbReference type="EMBL" id="JAPHEH010000001">
    <property type="protein sequence ID" value="MDG4475264.1"/>
    <property type="molecule type" value="Genomic_DNA"/>
</dbReference>
<protein>
    <submittedName>
        <fullName evidence="2">Uncharacterized protein</fullName>
    </submittedName>
</protein>
<evidence type="ECO:0000256" key="1">
    <source>
        <dbReference type="SAM" id="Phobius"/>
    </source>
</evidence>
<reference evidence="2" key="1">
    <citation type="journal article" date="2022" name="bioRxiv">
        <title>Thiovibrio frasassiensisgen. nov., sp. nov., an autotrophic, elemental sulfur disproportionating bacterium isolated from sulfidic karst sediment, and proposal of Thiovibrionaceae fam. nov.</title>
        <authorList>
            <person name="Aronson H."/>
            <person name="Thomas C."/>
            <person name="Bhattacharyya M."/>
            <person name="Eckstein S."/>
            <person name="Jensen S."/>
            <person name="Barco R."/>
            <person name="Macalady J."/>
            <person name="Amend J."/>
        </authorList>
    </citation>
    <scope>NUCLEOTIDE SEQUENCE</scope>
    <source>
        <strain evidence="2">RS19-109</strain>
    </source>
</reference>
<sequence>MTITTFDKNMSAVAFAEAGEHDTARQILGANATKQAGKSTAPAAKGKPYLKTIIFGAISLSAYYFLFTNEQLVTDTFTMGGWHWVYPVGAAFFFSFTHGAFASNLLSTLGLEAKK</sequence>
<evidence type="ECO:0000313" key="2">
    <source>
        <dbReference type="EMBL" id="MDG4475264.1"/>
    </source>
</evidence>
<keyword evidence="1" id="KW-1133">Transmembrane helix</keyword>
<dbReference type="RefSeq" id="WP_307632239.1">
    <property type="nucleotide sequence ID" value="NZ_JAPHEH010000001.1"/>
</dbReference>
<keyword evidence="1" id="KW-0472">Membrane</keyword>
<keyword evidence="3" id="KW-1185">Reference proteome</keyword>
<reference evidence="2" key="2">
    <citation type="submission" date="2022-10" db="EMBL/GenBank/DDBJ databases">
        <authorList>
            <person name="Aronson H.S."/>
        </authorList>
    </citation>
    <scope>NUCLEOTIDE SEQUENCE</scope>
    <source>
        <strain evidence="2">RS19-109</strain>
    </source>
</reference>
<accession>A0A9X4MI34</accession>
<dbReference type="Proteomes" id="UP001154240">
    <property type="component" value="Unassembled WGS sequence"/>
</dbReference>
<evidence type="ECO:0000313" key="3">
    <source>
        <dbReference type="Proteomes" id="UP001154240"/>
    </source>
</evidence>
<feature type="transmembrane region" description="Helical" evidence="1">
    <location>
        <begin position="48"/>
        <end position="66"/>
    </location>
</feature>
<comment type="caution">
    <text evidence="2">The sequence shown here is derived from an EMBL/GenBank/DDBJ whole genome shotgun (WGS) entry which is preliminary data.</text>
</comment>
<keyword evidence="1" id="KW-0812">Transmembrane</keyword>
<gene>
    <name evidence="2" type="ORF">OLX77_03705</name>
</gene>
<dbReference type="AlphaFoldDB" id="A0A9X4MI34"/>
<organism evidence="2 3">
    <name type="scientific">Thiovibrio frasassiensis</name>
    <dbReference type="NCBI Taxonomy" id="2984131"/>
    <lineage>
        <taxon>Bacteria</taxon>
        <taxon>Pseudomonadati</taxon>
        <taxon>Thermodesulfobacteriota</taxon>
        <taxon>Desulfobulbia</taxon>
        <taxon>Desulfobulbales</taxon>
        <taxon>Thiovibrionaceae</taxon>
        <taxon>Thiovibrio</taxon>
    </lineage>
</organism>
<proteinExistence type="predicted"/>
<name>A0A9X4MI34_9BACT</name>